<gene>
    <name evidence="2" type="ORF">RT723_05565</name>
</gene>
<accession>A0ABU3QYI3</accession>
<keyword evidence="1" id="KW-0732">Signal</keyword>
<sequence>MKIKTVKQLFVVVGLSLTSFVATADFKSEIIESCTEYQKNDGGKFVNACKLYIDGFIDASMQYHENTNDDKSSFIKRVYRTRTMSGEIVNSDFERPFCIPKKLQRQQVASNVAKSIELNNLDIIDFRLVVHQSLVNQYPC</sequence>
<evidence type="ECO:0000256" key="1">
    <source>
        <dbReference type="SAM" id="SignalP"/>
    </source>
</evidence>
<dbReference type="EMBL" id="JAWCUA010000003">
    <property type="protein sequence ID" value="MDU0112477.1"/>
    <property type="molecule type" value="Genomic_DNA"/>
</dbReference>
<evidence type="ECO:0000313" key="2">
    <source>
        <dbReference type="EMBL" id="MDU0112477.1"/>
    </source>
</evidence>
<feature type="signal peptide" evidence="1">
    <location>
        <begin position="1"/>
        <end position="24"/>
    </location>
</feature>
<name>A0ABU3QYI3_9GAMM</name>
<feature type="chain" id="PRO_5045882760" evidence="1">
    <location>
        <begin position="25"/>
        <end position="140"/>
    </location>
</feature>
<dbReference type="Proteomes" id="UP001257914">
    <property type="component" value="Unassembled WGS sequence"/>
</dbReference>
<protein>
    <submittedName>
        <fullName evidence="2">Rap1a/Tai family immunity protein</fullName>
    </submittedName>
</protein>
<evidence type="ECO:0000313" key="3">
    <source>
        <dbReference type="Proteomes" id="UP001257914"/>
    </source>
</evidence>
<comment type="caution">
    <text evidence="2">The sequence shown here is derived from an EMBL/GenBank/DDBJ whole genome shotgun (WGS) entry which is preliminary data.</text>
</comment>
<dbReference type="RefSeq" id="WP_315946197.1">
    <property type="nucleotide sequence ID" value="NZ_JAWCUA010000003.1"/>
</dbReference>
<proteinExistence type="predicted"/>
<organism evidence="2 3">
    <name type="scientific">Psychrosphaera aquimarina</name>
    <dbReference type="NCBI Taxonomy" id="2044854"/>
    <lineage>
        <taxon>Bacteria</taxon>
        <taxon>Pseudomonadati</taxon>
        <taxon>Pseudomonadota</taxon>
        <taxon>Gammaproteobacteria</taxon>
        <taxon>Alteromonadales</taxon>
        <taxon>Pseudoalteromonadaceae</taxon>
        <taxon>Psychrosphaera</taxon>
    </lineage>
</organism>
<reference evidence="2 3" key="1">
    <citation type="submission" date="2023-10" db="EMBL/GenBank/DDBJ databases">
        <title>Psychrosphaera aquimaarina strain SW33 isolated from seawater.</title>
        <authorList>
            <person name="Bayburt H."/>
            <person name="Kim J.M."/>
            <person name="Choi B.J."/>
            <person name="Jeon C.O."/>
        </authorList>
    </citation>
    <scope>NUCLEOTIDE SEQUENCE [LARGE SCALE GENOMIC DNA]</scope>
    <source>
        <strain evidence="2 3">KCTC 52743</strain>
    </source>
</reference>
<keyword evidence="3" id="KW-1185">Reference proteome</keyword>